<feature type="domain" description="Pectate lyase" evidence="11">
    <location>
        <begin position="388"/>
        <end position="622"/>
    </location>
</feature>
<feature type="signal peptide" evidence="10">
    <location>
        <begin position="1"/>
        <end position="21"/>
    </location>
</feature>
<name>W3VGB6_MOEAP</name>
<dbReference type="Gene3D" id="2.160.20.10">
    <property type="entry name" value="Single-stranded right-handed beta-helix, Pectin lyase-like"/>
    <property type="match status" value="1"/>
</dbReference>
<dbReference type="GO" id="GO:0000272">
    <property type="term" value="P:polysaccharide catabolic process"/>
    <property type="evidence" value="ECO:0007669"/>
    <property type="project" value="UniProtKB-KW"/>
</dbReference>
<keyword evidence="8" id="KW-0964">Secreted</keyword>
<keyword evidence="13" id="KW-1185">Reference proteome</keyword>
<dbReference type="SUPFAM" id="SSF51126">
    <property type="entry name" value="Pectin lyase-like"/>
    <property type="match status" value="1"/>
</dbReference>
<keyword evidence="4 8" id="KW-0456">Lyase</keyword>
<keyword evidence="2" id="KW-1015">Disulfide bond</keyword>
<organism evidence="12 13">
    <name type="scientific">Moesziomyces aphidis</name>
    <name type="common">Pseudozyma aphidis</name>
    <dbReference type="NCBI Taxonomy" id="84754"/>
    <lineage>
        <taxon>Eukaryota</taxon>
        <taxon>Fungi</taxon>
        <taxon>Dikarya</taxon>
        <taxon>Basidiomycota</taxon>
        <taxon>Ustilaginomycotina</taxon>
        <taxon>Ustilaginomycetes</taxon>
        <taxon>Ustilaginales</taxon>
        <taxon>Ustilaginaceae</taxon>
        <taxon>Moesziomyces</taxon>
    </lineage>
</organism>
<evidence type="ECO:0000256" key="1">
    <source>
        <dbReference type="ARBA" id="ARBA00010980"/>
    </source>
</evidence>
<dbReference type="OrthoDB" id="1637350at2759"/>
<dbReference type="PANTHER" id="PTHR31683:SF67">
    <property type="entry name" value="PECTIN LYASE F-RELATED"/>
    <property type="match status" value="1"/>
</dbReference>
<dbReference type="InterPro" id="IPR011050">
    <property type="entry name" value="Pectin_lyase_fold/virulence"/>
</dbReference>
<evidence type="ECO:0000256" key="6">
    <source>
        <dbReference type="ARBA" id="ARBA00037631"/>
    </source>
</evidence>
<feature type="compositionally biased region" description="Basic residues" evidence="9">
    <location>
        <begin position="215"/>
        <end position="235"/>
    </location>
</feature>
<feature type="compositionally biased region" description="Low complexity" evidence="9">
    <location>
        <begin position="742"/>
        <end position="756"/>
    </location>
</feature>
<keyword evidence="10" id="KW-0732">Signal</keyword>
<evidence type="ECO:0000256" key="8">
    <source>
        <dbReference type="RuleBase" id="RU361173"/>
    </source>
</evidence>
<gene>
    <name evidence="12" type="ORF">PaG_05474</name>
</gene>
<keyword evidence="8" id="KW-0119">Carbohydrate metabolism</keyword>
<feature type="region of interest" description="Disordered" evidence="9">
    <location>
        <begin position="699"/>
        <end position="832"/>
    </location>
</feature>
<accession>W3VGB6</accession>
<feature type="region of interest" description="Disordered" evidence="9">
    <location>
        <begin position="331"/>
        <end position="355"/>
    </location>
</feature>
<evidence type="ECO:0000256" key="10">
    <source>
        <dbReference type="SAM" id="SignalP"/>
    </source>
</evidence>
<feature type="compositionally biased region" description="Gly residues" evidence="9">
    <location>
        <begin position="292"/>
        <end position="304"/>
    </location>
</feature>
<dbReference type="Pfam" id="PF00544">
    <property type="entry name" value="Pectate_lyase_4"/>
    <property type="match status" value="1"/>
</dbReference>
<comment type="similarity">
    <text evidence="1 8">Belongs to the polysaccharide lyase 1 family.</text>
</comment>
<dbReference type="EMBL" id="AWNI01000033">
    <property type="protein sequence ID" value="ETS60614.1"/>
    <property type="molecule type" value="Genomic_DNA"/>
</dbReference>
<feature type="compositionally biased region" description="Basic and acidic residues" evidence="9">
    <location>
        <begin position="789"/>
        <end position="821"/>
    </location>
</feature>
<dbReference type="InterPro" id="IPR002022">
    <property type="entry name" value="Pec_lyase"/>
</dbReference>
<evidence type="ECO:0000313" key="13">
    <source>
        <dbReference type="Proteomes" id="UP000019462"/>
    </source>
</evidence>
<evidence type="ECO:0000259" key="11">
    <source>
        <dbReference type="SMART" id="SM00656"/>
    </source>
</evidence>
<evidence type="ECO:0000313" key="12">
    <source>
        <dbReference type="EMBL" id="ETS60614.1"/>
    </source>
</evidence>
<dbReference type="EC" id="4.2.2.10" evidence="7"/>
<keyword evidence="3" id="KW-0325">Glycoprotein</keyword>
<evidence type="ECO:0000256" key="3">
    <source>
        <dbReference type="ARBA" id="ARBA00023180"/>
    </source>
</evidence>
<dbReference type="SMART" id="SM00656">
    <property type="entry name" value="Amb_all"/>
    <property type="match status" value="1"/>
</dbReference>
<dbReference type="GO" id="GO:0047490">
    <property type="term" value="F:pectin lyase activity"/>
    <property type="evidence" value="ECO:0007669"/>
    <property type="project" value="UniProtKB-EC"/>
</dbReference>
<dbReference type="GO" id="GO:0005576">
    <property type="term" value="C:extracellular region"/>
    <property type="evidence" value="ECO:0007669"/>
    <property type="project" value="UniProtKB-SubCell"/>
</dbReference>
<feature type="compositionally biased region" description="Low complexity" evidence="9">
    <location>
        <begin position="703"/>
        <end position="713"/>
    </location>
</feature>
<protein>
    <recommendedName>
        <fullName evidence="7">pectin lyase</fullName>
        <ecNumber evidence="7">4.2.2.10</ecNumber>
    </recommendedName>
</protein>
<comment type="function">
    <text evidence="6">Pectinolytic enzymes consist of four classes of enzymes: pectin lyase, polygalacturonase, pectin methylesterase and rhamnogalacturonase. Among pectinolytic enzymes, pectin lyase is the most important in depolymerization of pectin, since it cleaves internal glycosidic bonds of highly methylated pectins.</text>
</comment>
<dbReference type="PROSITE" id="PS51257">
    <property type="entry name" value="PROKAR_LIPOPROTEIN"/>
    <property type="match status" value="1"/>
</dbReference>
<feature type="compositionally biased region" description="Basic and acidic residues" evidence="9">
    <location>
        <begin position="760"/>
        <end position="782"/>
    </location>
</feature>
<dbReference type="PANTHER" id="PTHR31683">
    <property type="entry name" value="PECTATE LYASE 18-RELATED"/>
    <property type="match status" value="1"/>
</dbReference>
<keyword evidence="8" id="KW-0624">Polysaccharide degradation</keyword>
<dbReference type="Proteomes" id="UP000019462">
    <property type="component" value="Unassembled WGS sequence"/>
</dbReference>
<feature type="compositionally biased region" description="Low complexity" evidence="9">
    <location>
        <begin position="237"/>
        <end position="264"/>
    </location>
</feature>
<evidence type="ECO:0000256" key="5">
    <source>
        <dbReference type="ARBA" id="ARBA00036818"/>
    </source>
</evidence>
<dbReference type="InterPro" id="IPR045032">
    <property type="entry name" value="PEL"/>
</dbReference>
<dbReference type="AlphaFoldDB" id="W3VGB6"/>
<evidence type="ECO:0000256" key="7">
    <source>
        <dbReference type="ARBA" id="ARBA00039082"/>
    </source>
</evidence>
<dbReference type="GO" id="GO:0030570">
    <property type="term" value="F:pectate lyase activity"/>
    <property type="evidence" value="ECO:0007669"/>
    <property type="project" value="InterPro"/>
</dbReference>
<evidence type="ECO:0000256" key="9">
    <source>
        <dbReference type="SAM" id="MobiDB-lite"/>
    </source>
</evidence>
<dbReference type="HOGENOM" id="CLU_345164_0_0_1"/>
<sequence length="832" mass="88102">MRAGLGHGLVLLLACVSAVCALDTVTLDLNKVTPIDMDSVLPRYYKPDTDQVCFNNGLRSSFCHFDDGTLVNLTSTQRHHLRKTLRQHGITRTVDVMSSSAHQIVDPSKAAVTSDEAVCFTSFLKSRDWSRNATNTVLNELYVRHIIGSHSERAWKIVSPTGCSEDIQRAARAPLEQPNAFADMTVWHPLMKNHNSDPWAAFRAGTDGIIKRSLARVHLPHRHARRASKDKRHASRPQGYGAGAPAFPGFPVFPGFPQQGVPGMPGFPPQGAPGAPGAPPQGAPGVPAQGAQGAGTDAGAGAGSDAGADVGAGAGISAGAGASATSAQERSASSSAITSKPHGFASSVTGGGNATPVIPKDIHELERLLADAQPRVIHLDKTYDYRGSMGVCTNCKGCIPDSYPKCPSKGQLAIDNGQGWCAGKPPHAVTYDKAGLTPLSVGSNKSIVGLSANAGIRGRGLLIAHSKNVIIHNLRIDQINAQFIWGGDAIDLRDTDLIWIDKVTFSLVGRQFIVTDYVGAGRVTISNCLFDGQTKWSATCDDSHYWTVLGYGKTDKVTFSGNMMHHCSGRSPRLANPQDKAGDSVWHVVNNLFDYNTGHSFDIGPGVSVLIEGNVFNDVAQTSLHESNPGRAFAPSDTSIGAQCDRVLGRNCQPNAYTNAKPIPSTTGLGEVLKDIALETLTAAMPPGDVLALVQKNAGSGSGSAANLSRGSADAVHSASTDNGAKPEGYGDVPTQPDSQQANAGTPANAADANAAKPKSQQDKNKQDKKKQAADKKKHDQQAKQLADQQKKQQAEQQKKQQQKQQKEQQEQQKKAAEAARKQAQGDAPQGY</sequence>
<feature type="chain" id="PRO_5004832953" description="pectin lyase" evidence="10">
    <location>
        <begin position="22"/>
        <end position="832"/>
    </location>
</feature>
<proteinExistence type="inferred from homology"/>
<comment type="caution">
    <text evidence="12">The sequence shown here is derived from an EMBL/GenBank/DDBJ whole genome shotgun (WGS) entry which is preliminary data.</text>
</comment>
<feature type="compositionally biased region" description="Pro residues" evidence="9">
    <location>
        <begin position="265"/>
        <end position="282"/>
    </location>
</feature>
<reference evidence="12 13" key="1">
    <citation type="journal article" date="2014" name="Genome Announc.">
        <title>Genome sequence of the basidiomycetous fungus Pseudozyma aphidis DSM70725, an efficient producer of biosurfactant mannosylerythritol lipids.</title>
        <authorList>
            <person name="Lorenz S."/>
            <person name="Guenther M."/>
            <person name="Grumaz C."/>
            <person name="Rupp S."/>
            <person name="Zibek S."/>
            <person name="Sohn K."/>
        </authorList>
    </citation>
    <scope>NUCLEOTIDE SEQUENCE [LARGE SCALE GENOMIC DNA]</scope>
    <source>
        <strain evidence="13">ATCC 32657 / CBS 517.83 / DSM 70725 / JCM 10318 / NBRC 10182 / NRRL Y-7954 / St-0401</strain>
    </source>
</reference>
<comment type="subcellular location">
    <subcellularLocation>
        <location evidence="8">Secreted</location>
    </subcellularLocation>
</comment>
<dbReference type="InterPro" id="IPR012334">
    <property type="entry name" value="Pectin_lyas_fold"/>
</dbReference>
<evidence type="ECO:0000256" key="4">
    <source>
        <dbReference type="ARBA" id="ARBA00023239"/>
    </source>
</evidence>
<comment type="catalytic activity">
    <reaction evidence="5">
        <text>Eliminative cleavage of (1-&gt;4)-alpha-D-galacturonan methyl ester to give oligosaccharides with 4-deoxy-6-O-methyl-alpha-D-galact-4-enuronosyl groups at their non-reducing ends.</text>
        <dbReference type="EC" id="4.2.2.10"/>
    </reaction>
</comment>
<evidence type="ECO:0000256" key="2">
    <source>
        <dbReference type="ARBA" id="ARBA00023157"/>
    </source>
</evidence>
<feature type="region of interest" description="Disordered" evidence="9">
    <location>
        <begin position="215"/>
        <end position="304"/>
    </location>
</feature>